<dbReference type="CDD" id="cd04739">
    <property type="entry name" value="DHOD_like"/>
    <property type="match status" value="1"/>
</dbReference>
<evidence type="ECO:0000256" key="5">
    <source>
        <dbReference type="ARBA" id="ARBA00022975"/>
    </source>
</evidence>
<evidence type="ECO:0000256" key="2">
    <source>
        <dbReference type="ARBA" id="ARBA00004725"/>
    </source>
</evidence>
<keyword evidence="5" id="KW-0665">Pyrimidine biosynthesis</keyword>
<evidence type="ECO:0000259" key="7">
    <source>
        <dbReference type="Pfam" id="PF01180"/>
    </source>
</evidence>
<accession>A0A381QU47</accession>
<protein>
    <recommendedName>
        <fullName evidence="7">Dihydroorotate dehydrogenase catalytic domain-containing protein</fullName>
    </recommendedName>
</protein>
<dbReference type="GO" id="GO:0044205">
    <property type="term" value="P:'de novo' UMP biosynthetic process"/>
    <property type="evidence" value="ECO:0007669"/>
    <property type="project" value="UniProtKB-UniPathway"/>
</dbReference>
<keyword evidence="6" id="KW-0560">Oxidoreductase</keyword>
<proteinExistence type="predicted"/>
<dbReference type="InterPro" id="IPR012135">
    <property type="entry name" value="Dihydroorotate_DH_1_2"/>
</dbReference>
<reference evidence="8" key="1">
    <citation type="submission" date="2018-05" db="EMBL/GenBank/DDBJ databases">
        <authorList>
            <person name="Lanie J.A."/>
            <person name="Ng W.-L."/>
            <person name="Kazmierczak K.M."/>
            <person name="Andrzejewski T.M."/>
            <person name="Davidsen T.M."/>
            <person name="Wayne K.J."/>
            <person name="Tettelin H."/>
            <person name="Glass J.I."/>
            <person name="Rusch D."/>
            <person name="Podicherti R."/>
            <person name="Tsui H.-C.T."/>
            <person name="Winkler M.E."/>
        </authorList>
    </citation>
    <scope>NUCLEOTIDE SEQUENCE</scope>
</reference>
<feature type="domain" description="Dihydroorotate dehydrogenase catalytic" evidence="7">
    <location>
        <begin position="90"/>
        <end position="290"/>
    </location>
</feature>
<evidence type="ECO:0000256" key="6">
    <source>
        <dbReference type="ARBA" id="ARBA00023002"/>
    </source>
</evidence>
<dbReference type="GO" id="GO:0006207">
    <property type="term" value="P:'de novo' pyrimidine nucleobase biosynthetic process"/>
    <property type="evidence" value="ECO:0007669"/>
    <property type="project" value="TreeGrafter"/>
</dbReference>
<evidence type="ECO:0000256" key="1">
    <source>
        <dbReference type="ARBA" id="ARBA00001917"/>
    </source>
</evidence>
<dbReference type="InterPro" id="IPR005720">
    <property type="entry name" value="Dihydroorotate_DH_cat"/>
</dbReference>
<dbReference type="PANTHER" id="PTHR48109:SF3">
    <property type="entry name" value="SLL0744 PROTEIN"/>
    <property type="match status" value="1"/>
</dbReference>
<dbReference type="PIRSF" id="PIRSF000164">
    <property type="entry name" value="DHO_oxidase"/>
    <property type="match status" value="1"/>
</dbReference>
<dbReference type="AlphaFoldDB" id="A0A381QU47"/>
<dbReference type="GO" id="GO:0004152">
    <property type="term" value="F:dihydroorotate dehydrogenase activity"/>
    <property type="evidence" value="ECO:0007669"/>
    <property type="project" value="InterPro"/>
</dbReference>
<keyword evidence="4" id="KW-0288">FMN</keyword>
<dbReference type="EMBL" id="UINC01001516">
    <property type="protein sequence ID" value="SUZ82660.1"/>
    <property type="molecule type" value="Genomic_DNA"/>
</dbReference>
<comment type="cofactor">
    <cofactor evidence="1">
        <name>FMN</name>
        <dbReference type="ChEBI" id="CHEBI:58210"/>
    </cofactor>
</comment>
<dbReference type="SUPFAM" id="SSF51395">
    <property type="entry name" value="FMN-linked oxidoreductases"/>
    <property type="match status" value="1"/>
</dbReference>
<evidence type="ECO:0000256" key="3">
    <source>
        <dbReference type="ARBA" id="ARBA00022630"/>
    </source>
</evidence>
<dbReference type="InterPro" id="IPR013785">
    <property type="entry name" value="Aldolase_TIM"/>
</dbReference>
<dbReference type="Pfam" id="PF01180">
    <property type="entry name" value="DHO_dh"/>
    <property type="match status" value="1"/>
</dbReference>
<organism evidence="8">
    <name type="scientific">marine metagenome</name>
    <dbReference type="NCBI Taxonomy" id="408172"/>
    <lineage>
        <taxon>unclassified sequences</taxon>
        <taxon>metagenomes</taxon>
        <taxon>ecological metagenomes</taxon>
    </lineage>
</organism>
<dbReference type="Gene3D" id="3.20.20.70">
    <property type="entry name" value="Aldolase class I"/>
    <property type="match status" value="1"/>
</dbReference>
<evidence type="ECO:0000313" key="8">
    <source>
        <dbReference type="EMBL" id="SUZ82660.1"/>
    </source>
</evidence>
<comment type="pathway">
    <text evidence="2">Pyrimidine metabolism; UMP biosynthesis via de novo pathway.</text>
</comment>
<keyword evidence="3" id="KW-0285">Flavoprotein</keyword>
<dbReference type="UniPathway" id="UPA00070"/>
<name>A0A381QU47_9ZZZZ</name>
<dbReference type="InterPro" id="IPR050074">
    <property type="entry name" value="DHO_dehydrogenase"/>
</dbReference>
<dbReference type="NCBIfam" id="NF005741">
    <property type="entry name" value="PRK07565.1"/>
    <property type="match status" value="1"/>
</dbReference>
<dbReference type="PANTHER" id="PTHR48109">
    <property type="entry name" value="DIHYDROOROTATE DEHYDROGENASE (QUINONE), MITOCHONDRIAL-RELATED"/>
    <property type="match status" value="1"/>
</dbReference>
<evidence type="ECO:0000256" key="4">
    <source>
        <dbReference type="ARBA" id="ARBA00022643"/>
    </source>
</evidence>
<dbReference type="GO" id="GO:0005737">
    <property type="term" value="C:cytoplasm"/>
    <property type="evidence" value="ECO:0007669"/>
    <property type="project" value="InterPro"/>
</dbReference>
<gene>
    <name evidence="8" type="ORF">METZ01_LOCUS35514</name>
</gene>
<sequence length="333" mass="37113">MDLSTTYLGIKLRTPIIPASSPLAEEIDNISMMEDAGAAAVILPSLFEEQLLSESNSLHHHLSYGTDLLPESLSYLPDPADIHLRPEEYLRLIQQAKVTVDIPVIASLNGDTDGGWVNYARQIENAGADALELNIYAIQTNVNLSGEEVEAEYLNIVKSVRSCTSLPLAVKLTPFFTNLSNMAKRIVEAGADALVLFNRFQQPDIDLKNLSLYPHYLPSRPFENRLPLTWIGILYKKLDVDFAAVGGLETAEDVLKMLMVGANVTMMASAIYKNGIHHIRTVEQDLARWMEENEYSSIDQMQGSMSQLNCEDPSAFERTQYIRTATTRLPVRP</sequence>